<protein>
    <recommendedName>
        <fullName evidence="3">DUF2202 domain-containing protein</fullName>
    </recommendedName>
</protein>
<dbReference type="AlphaFoldDB" id="A0A5C8NH26"/>
<dbReference type="SUPFAM" id="SSF47240">
    <property type="entry name" value="Ferritin-like"/>
    <property type="match status" value="1"/>
</dbReference>
<name>A0A5C8NH26_9BACI</name>
<evidence type="ECO:0008006" key="3">
    <source>
        <dbReference type="Google" id="ProtNLM"/>
    </source>
</evidence>
<comment type="caution">
    <text evidence="1">The sequence shown here is derived from an EMBL/GenBank/DDBJ whole genome shotgun (WGS) entry which is preliminary data.</text>
</comment>
<accession>A0A5C8NH26</accession>
<dbReference type="InterPro" id="IPR009078">
    <property type="entry name" value="Ferritin-like_SF"/>
</dbReference>
<dbReference type="CDD" id="cd01048">
    <property type="entry name" value="Ferritin_like_AB2"/>
    <property type="match status" value="1"/>
</dbReference>
<dbReference type="Gene3D" id="1.20.1260.10">
    <property type="match status" value="1"/>
</dbReference>
<dbReference type="InterPro" id="IPR019243">
    <property type="entry name" value="DUF2202"/>
</dbReference>
<evidence type="ECO:0000313" key="1">
    <source>
        <dbReference type="EMBL" id="TXL61079.1"/>
    </source>
</evidence>
<sequence length="156" mass="18050">MYYSNPFRQIDNYGATGALNASTLTLPQMLTYALQDEYLAQARYNNILETFGYIRPFAQIRDAELRHINALLPLFYRYQIPLPEDISYTFITIPENIKAAYATCVQGEIDNISMYEKFLVPNLPNDVRLVFTQLRNASINHLAAFERGLARTKLNW</sequence>
<organism evidence="1 2">
    <name type="scientific">Cerasibacillus terrae</name>
    <dbReference type="NCBI Taxonomy" id="2498845"/>
    <lineage>
        <taxon>Bacteria</taxon>
        <taxon>Bacillati</taxon>
        <taxon>Bacillota</taxon>
        <taxon>Bacilli</taxon>
        <taxon>Bacillales</taxon>
        <taxon>Bacillaceae</taxon>
        <taxon>Cerasibacillus</taxon>
    </lineage>
</organism>
<dbReference type="OrthoDB" id="573482at2"/>
<dbReference type="Proteomes" id="UP000321574">
    <property type="component" value="Unassembled WGS sequence"/>
</dbReference>
<dbReference type="EMBL" id="VDUW01000012">
    <property type="protein sequence ID" value="TXL61079.1"/>
    <property type="molecule type" value="Genomic_DNA"/>
</dbReference>
<dbReference type="InterPro" id="IPR012347">
    <property type="entry name" value="Ferritin-like"/>
</dbReference>
<evidence type="ECO:0000313" key="2">
    <source>
        <dbReference type="Proteomes" id="UP000321574"/>
    </source>
</evidence>
<keyword evidence="2" id="KW-1185">Reference proteome</keyword>
<gene>
    <name evidence="1" type="ORF">FHP05_13400</name>
</gene>
<proteinExistence type="predicted"/>
<reference evidence="1 2" key="1">
    <citation type="submission" date="2019-06" db="EMBL/GenBank/DDBJ databases">
        <title>Cerasibacillus sp. nov., isolated from maize field.</title>
        <authorList>
            <person name="Lin S.-Y."/>
            <person name="Tsai C.-F."/>
            <person name="Young C.-C."/>
        </authorList>
    </citation>
    <scope>NUCLEOTIDE SEQUENCE [LARGE SCALE GENOMIC DNA]</scope>
    <source>
        <strain evidence="1 2">CC-CFT480</strain>
    </source>
</reference>